<dbReference type="InterPro" id="IPR043129">
    <property type="entry name" value="ATPase_NBD"/>
</dbReference>
<dbReference type="Proteomes" id="UP000652477">
    <property type="component" value="Unassembled WGS sequence"/>
</dbReference>
<dbReference type="PANTHER" id="PTHR18964:SF165">
    <property type="entry name" value="BETA-GLUCOSIDE KINASE"/>
    <property type="match status" value="1"/>
</dbReference>
<proteinExistence type="inferred from homology"/>
<dbReference type="AlphaFoldDB" id="A0A923RPX9"/>
<dbReference type="Pfam" id="PF00480">
    <property type="entry name" value="ROK"/>
    <property type="match status" value="1"/>
</dbReference>
<dbReference type="RefSeq" id="WP_186875490.1">
    <property type="nucleotide sequence ID" value="NZ_JACOPF010000001.1"/>
</dbReference>
<comment type="caution">
    <text evidence="2">The sequence shown here is derived from an EMBL/GenBank/DDBJ whole genome shotgun (WGS) entry which is preliminary data.</text>
</comment>
<gene>
    <name evidence="2" type="ORF">H8S37_08210</name>
</gene>
<dbReference type="InterPro" id="IPR000600">
    <property type="entry name" value="ROK"/>
</dbReference>
<name>A0A923RPX9_9FIRM</name>
<dbReference type="PANTHER" id="PTHR18964">
    <property type="entry name" value="ROK (REPRESSOR, ORF, KINASE) FAMILY"/>
    <property type="match status" value="1"/>
</dbReference>
<reference evidence="2" key="1">
    <citation type="submission" date="2020-08" db="EMBL/GenBank/DDBJ databases">
        <title>Genome public.</title>
        <authorList>
            <person name="Liu C."/>
            <person name="Sun Q."/>
        </authorList>
    </citation>
    <scope>NUCLEOTIDE SEQUENCE</scope>
    <source>
        <strain evidence="2">NSJ-55</strain>
    </source>
</reference>
<dbReference type="CDD" id="cd24068">
    <property type="entry name" value="ASKHA_NBD_ROK_FnNanK-like"/>
    <property type="match status" value="1"/>
</dbReference>
<comment type="similarity">
    <text evidence="1">Belongs to the ROK (NagC/XylR) family.</text>
</comment>
<dbReference type="SUPFAM" id="SSF53067">
    <property type="entry name" value="Actin-like ATPase domain"/>
    <property type="match status" value="1"/>
</dbReference>
<dbReference type="Gene3D" id="3.30.420.40">
    <property type="match status" value="2"/>
</dbReference>
<sequence length="307" mass="33454">MKEYYVSIDVGGTALKYGIIDEHAQIIKKDSVQTNTAGKGEGILEQIVKITEKEQENFKISGICVSTAGIVDCEKGKILYAGELIPGYTGTEIKKQMEERFQIPCAVENDVNCAGLAEVVSGAAVGRKSVVCLTVGTGIGGCVILDGEVYHGYGNCAGEVGYLYMDGSDFQTLGAGSIMSKKIAGKKNGRPEKWNGIKIFEYAKQGDEDCIRAIEEMTEVLGKGIASICYVLNPQMVVLGGGVMEQKEVLKPLIEKQIQKYLKPILLEKTEIAFAKHGNNAGILGAFYNFKKYYRKEKNKEARAFET</sequence>
<dbReference type="EMBL" id="JACOPF010000001">
    <property type="protein sequence ID" value="MBC5688906.1"/>
    <property type="molecule type" value="Genomic_DNA"/>
</dbReference>
<keyword evidence="3" id="KW-1185">Reference proteome</keyword>
<organism evidence="2 3">
    <name type="scientific">Mediterraneibacter hominis</name>
    <dbReference type="NCBI Taxonomy" id="2763054"/>
    <lineage>
        <taxon>Bacteria</taxon>
        <taxon>Bacillati</taxon>
        <taxon>Bacillota</taxon>
        <taxon>Clostridia</taxon>
        <taxon>Lachnospirales</taxon>
        <taxon>Lachnospiraceae</taxon>
        <taxon>Mediterraneibacter</taxon>
    </lineage>
</organism>
<accession>A0A923RPX9</accession>
<evidence type="ECO:0000256" key="1">
    <source>
        <dbReference type="ARBA" id="ARBA00006479"/>
    </source>
</evidence>
<evidence type="ECO:0000313" key="3">
    <source>
        <dbReference type="Proteomes" id="UP000652477"/>
    </source>
</evidence>
<evidence type="ECO:0000313" key="2">
    <source>
        <dbReference type="EMBL" id="MBC5688906.1"/>
    </source>
</evidence>
<protein>
    <submittedName>
        <fullName evidence="2">ROK family protein</fullName>
    </submittedName>
</protein>